<evidence type="ECO:0000313" key="9">
    <source>
        <dbReference type="EMBL" id="HJH10536.1"/>
    </source>
</evidence>
<evidence type="ECO:0000313" key="10">
    <source>
        <dbReference type="Proteomes" id="UP000700212"/>
    </source>
</evidence>
<feature type="binding site" evidence="6">
    <location>
        <position position="31"/>
    </location>
    <ligand>
        <name>FAD</name>
        <dbReference type="ChEBI" id="CHEBI:57692"/>
    </ligand>
</feature>
<evidence type="ECO:0000259" key="8">
    <source>
        <dbReference type="Pfam" id="PF07992"/>
    </source>
</evidence>
<dbReference type="Gene3D" id="3.50.50.60">
    <property type="entry name" value="FAD/NAD(P)-binding domain"/>
    <property type="match status" value="2"/>
</dbReference>
<keyword evidence="2 6" id="KW-0285">Flavoprotein</keyword>
<dbReference type="Proteomes" id="UP000700212">
    <property type="component" value="Unassembled WGS sequence"/>
</dbReference>
<protein>
    <recommendedName>
        <fullName evidence="6">Ferredoxin--NADP reductase</fullName>
        <shortName evidence="6">FNR</shortName>
        <shortName evidence="6">Fd-NADP(+) reductase</shortName>
        <ecNumber evidence="6">1.18.1.2</ecNumber>
    </recommendedName>
</protein>
<feature type="compositionally biased region" description="Basic and acidic residues" evidence="7">
    <location>
        <begin position="317"/>
        <end position="334"/>
    </location>
</feature>
<evidence type="ECO:0000256" key="1">
    <source>
        <dbReference type="ARBA" id="ARBA00011738"/>
    </source>
</evidence>
<dbReference type="InterPro" id="IPR036188">
    <property type="entry name" value="FAD/NAD-bd_sf"/>
</dbReference>
<comment type="subunit">
    <text evidence="1 6">Homodimer.</text>
</comment>
<dbReference type="PRINTS" id="PR00368">
    <property type="entry name" value="FADPNR"/>
</dbReference>
<evidence type="ECO:0000256" key="6">
    <source>
        <dbReference type="HAMAP-Rule" id="MF_01685"/>
    </source>
</evidence>
<name>A0A921T4N7_9BACL</name>
<comment type="catalytic activity">
    <reaction evidence="6">
        <text>2 reduced [2Fe-2S]-[ferredoxin] + NADP(+) + H(+) = 2 oxidized [2Fe-2S]-[ferredoxin] + NADPH</text>
        <dbReference type="Rhea" id="RHEA:20125"/>
        <dbReference type="Rhea" id="RHEA-COMP:10000"/>
        <dbReference type="Rhea" id="RHEA-COMP:10001"/>
        <dbReference type="ChEBI" id="CHEBI:15378"/>
        <dbReference type="ChEBI" id="CHEBI:33737"/>
        <dbReference type="ChEBI" id="CHEBI:33738"/>
        <dbReference type="ChEBI" id="CHEBI:57783"/>
        <dbReference type="ChEBI" id="CHEBI:58349"/>
        <dbReference type="EC" id="1.18.1.2"/>
    </reaction>
</comment>
<comment type="caution">
    <text evidence="6">Lacks conserved residue(s) required for the propagation of feature annotation.</text>
</comment>
<feature type="binding site" evidence="6">
    <location>
        <position position="283"/>
    </location>
    <ligand>
        <name>FAD</name>
        <dbReference type="ChEBI" id="CHEBI:57692"/>
    </ligand>
</feature>
<evidence type="ECO:0000256" key="3">
    <source>
        <dbReference type="ARBA" id="ARBA00022827"/>
    </source>
</evidence>
<dbReference type="InterPro" id="IPR050097">
    <property type="entry name" value="Ferredoxin-NADP_redctase_2"/>
</dbReference>
<comment type="caution">
    <text evidence="9">The sequence shown here is derived from an EMBL/GenBank/DDBJ whole genome shotgun (WGS) entry which is preliminary data.</text>
</comment>
<dbReference type="EMBL" id="DYTV01000028">
    <property type="protein sequence ID" value="HJH10536.1"/>
    <property type="molecule type" value="Genomic_DNA"/>
</dbReference>
<feature type="binding site" evidence="6">
    <location>
        <position position="324"/>
    </location>
    <ligand>
        <name>FAD</name>
        <dbReference type="ChEBI" id="CHEBI:57692"/>
    </ligand>
</feature>
<gene>
    <name evidence="9" type="ORF">K8V30_02380</name>
</gene>
<comment type="similarity">
    <text evidence="6">Belongs to the ferredoxin--NADP reductase type 2 family.</text>
</comment>
<dbReference type="Pfam" id="PF07992">
    <property type="entry name" value="Pyr_redox_2"/>
    <property type="match status" value="1"/>
</dbReference>
<feature type="region of interest" description="Disordered" evidence="7">
    <location>
        <begin position="317"/>
        <end position="341"/>
    </location>
</feature>
<accession>A0A921T4N7</accession>
<dbReference type="PRINTS" id="PR00469">
    <property type="entry name" value="PNDRDTASEII"/>
</dbReference>
<keyword evidence="5 6" id="KW-0560">Oxidoreductase</keyword>
<comment type="cofactor">
    <cofactor evidence="6">
        <name>FAD</name>
        <dbReference type="ChEBI" id="CHEBI:57692"/>
    </cofactor>
    <text evidence="6">Binds 1 FAD per subunit.</text>
</comment>
<dbReference type="AlphaFoldDB" id="A0A921T4N7"/>
<evidence type="ECO:0000256" key="4">
    <source>
        <dbReference type="ARBA" id="ARBA00022857"/>
    </source>
</evidence>
<sequence length="341" mass="37509">MKDITIIGGGPAGLFASFYSGLRDMSVQIIEFQDKLGGKMHVYPEKIIWDIGGVPPKPSYEIIEDIVAQGLHFSPDVHLNERVVNIEKFEEHHFVVTTASGASFHSKAVIIAVGGGIIQPLTLEIEGATRYEVTNLQYVVQSVQKYKDKKLVISGAGNAALDWAVTLAPHAKSVVLCYRKDEISGHEHMKEELARLGVIEKKRTVITQLMADATGQRIEKVELTQGDTTEVIAVDEVIISHGFNRDASLLDQATIQLERYDDFYIQGQGNASSSVAGIFACGDIVKHPAKVHLIASAFNDAANAANLAKQYIEPTARENGRVSSHNERFKEKNKQVLQNYL</sequence>
<dbReference type="PANTHER" id="PTHR48105">
    <property type="entry name" value="THIOREDOXIN REDUCTASE 1-RELATED-RELATED"/>
    <property type="match status" value="1"/>
</dbReference>
<dbReference type="GO" id="GO:0004324">
    <property type="term" value="F:ferredoxin-NADP+ reductase activity"/>
    <property type="evidence" value="ECO:0007669"/>
    <property type="project" value="UniProtKB-UniRule"/>
</dbReference>
<feature type="binding site" evidence="6">
    <location>
        <position position="118"/>
    </location>
    <ligand>
        <name>FAD</name>
        <dbReference type="ChEBI" id="CHEBI:57692"/>
    </ligand>
</feature>
<feature type="domain" description="FAD/NAD(P)-binding" evidence="8">
    <location>
        <begin position="2"/>
        <end position="292"/>
    </location>
</feature>
<reference evidence="9" key="1">
    <citation type="journal article" date="2021" name="PeerJ">
        <title>Extensive microbial diversity within the chicken gut microbiome revealed by metagenomics and culture.</title>
        <authorList>
            <person name="Gilroy R."/>
            <person name="Ravi A."/>
            <person name="Getino M."/>
            <person name="Pursley I."/>
            <person name="Horton D.L."/>
            <person name="Alikhan N.F."/>
            <person name="Baker D."/>
            <person name="Gharbi K."/>
            <person name="Hall N."/>
            <person name="Watson M."/>
            <person name="Adriaenssens E.M."/>
            <person name="Foster-Nyarko E."/>
            <person name="Jarju S."/>
            <person name="Secka A."/>
            <person name="Antonio M."/>
            <person name="Oren A."/>
            <person name="Chaudhuri R.R."/>
            <person name="La Ragione R."/>
            <person name="Hildebrand F."/>
            <person name="Pallen M.J."/>
        </authorList>
    </citation>
    <scope>NUCLEOTIDE SEQUENCE</scope>
    <source>
        <strain evidence="9">CHK160-4876</strain>
    </source>
</reference>
<dbReference type="GO" id="GO:0050660">
    <property type="term" value="F:flavin adenine dinucleotide binding"/>
    <property type="evidence" value="ECO:0007669"/>
    <property type="project" value="UniProtKB-UniRule"/>
</dbReference>
<dbReference type="EC" id="1.18.1.2" evidence="6"/>
<evidence type="ECO:0000256" key="7">
    <source>
        <dbReference type="SAM" id="MobiDB-lite"/>
    </source>
</evidence>
<evidence type="ECO:0000256" key="2">
    <source>
        <dbReference type="ARBA" id="ARBA00022630"/>
    </source>
</evidence>
<evidence type="ECO:0000256" key="5">
    <source>
        <dbReference type="ARBA" id="ARBA00023002"/>
    </source>
</evidence>
<proteinExistence type="inferred from homology"/>
<dbReference type="HAMAP" id="MF_01685">
    <property type="entry name" value="FENR2"/>
    <property type="match status" value="1"/>
</dbReference>
<dbReference type="GO" id="GO:0050661">
    <property type="term" value="F:NADP binding"/>
    <property type="evidence" value="ECO:0007669"/>
    <property type="project" value="UniProtKB-UniRule"/>
</dbReference>
<keyword evidence="4 6" id="KW-0521">NADP</keyword>
<dbReference type="SUPFAM" id="SSF51905">
    <property type="entry name" value="FAD/NAD(P)-binding domain"/>
    <property type="match status" value="1"/>
</dbReference>
<keyword evidence="3 6" id="KW-0274">FAD</keyword>
<organism evidence="9 10">
    <name type="scientific">Metalysinibacillus jejuensis</name>
    <dbReference type="NCBI Taxonomy" id="914327"/>
    <lineage>
        <taxon>Bacteria</taxon>
        <taxon>Bacillati</taxon>
        <taxon>Bacillota</taxon>
        <taxon>Bacilli</taxon>
        <taxon>Bacillales</taxon>
        <taxon>Caryophanaceae</taxon>
        <taxon>Metalysinibacillus</taxon>
    </lineage>
</organism>
<feature type="binding site" evidence="6">
    <location>
        <position position="83"/>
    </location>
    <ligand>
        <name>FAD</name>
        <dbReference type="ChEBI" id="CHEBI:57692"/>
    </ligand>
</feature>
<feature type="binding site" evidence="6">
    <location>
        <position position="39"/>
    </location>
    <ligand>
        <name>FAD</name>
        <dbReference type="ChEBI" id="CHEBI:57692"/>
    </ligand>
</feature>
<dbReference type="InterPro" id="IPR022890">
    <property type="entry name" value="Fd--NADP_Rdtase_type_2"/>
</dbReference>
<reference evidence="9" key="2">
    <citation type="submission" date="2021-09" db="EMBL/GenBank/DDBJ databases">
        <authorList>
            <person name="Gilroy R."/>
        </authorList>
    </citation>
    <scope>NUCLEOTIDE SEQUENCE</scope>
    <source>
        <strain evidence="9">CHK160-4876</strain>
    </source>
</reference>
<dbReference type="InterPro" id="IPR023753">
    <property type="entry name" value="FAD/NAD-binding_dom"/>
</dbReference>
<feature type="binding site" evidence="6">
    <location>
        <position position="43"/>
    </location>
    <ligand>
        <name>FAD</name>
        <dbReference type="ChEBI" id="CHEBI:57692"/>
    </ligand>
</feature>